<dbReference type="Gene3D" id="3.90.550.10">
    <property type="entry name" value="Spore Coat Polysaccharide Biosynthesis Protein SpsA, Chain A"/>
    <property type="match status" value="1"/>
</dbReference>
<dbReference type="OrthoDB" id="6513184at2759"/>
<comment type="similarity">
    <text evidence="2">Belongs to the glycosyltransferase 8 family.</text>
</comment>
<dbReference type="GO" id="GO:0035252">
    <property type="term" value="F:UDP-xylosyltransferase activity"/>
    <property type="evidence" value="ECO:0007669"/>
    <property type="project" value="TreeGrafter"/>
</dbReference>
<evidence type="ECO:0000313" key="7">
    <source>
        <dbReference type="Proteomes" id="UP000821853"/>
    </source>
</evidence>
<keyword evidence="7" id="KW-1185">Reference proteome</keyword>
<dbReference type="VEuPathDB" id="VectorBase:HLOH_047594"/>
<dbReference type="PANTHER" id="PTHR46012:SF2">
    <property type="entry name" value="IP22168P"/>
    <property type="match status" value="1"/>
</dbReference>
<organism evidence="6 7">
    <name type="scientific">Haemaphysalis longicornis</name>
    <name type="common">Bush tick</name>
    <dbReference type="NCBI Taxonomy" id="44386"/>
    <lineage>
        <taxon>Eukaryota</taxon>
        <taxon>Metazoa</taxon>
        <taxon>Ecdysozoa</taxon>
        <taxon>Arthropoda</taxon>
        <taxon>Chelicerata</taxon>
        <taxon>Arachnida</taxon>
        <taxon>Acari</taxon>
        <taxon>Parasitiformes</taxon>
        <taxon>Ixodida</taxon>
        <taxon>Ixodoidea</taxon>
        <taxon>Ixodidae</taxon>
        <taxon>Haemaphysalinae</taxon>
        <taxon>Haemaphysalis</taxon>
    </lineage>
</organism>
<keyword evidence="5" id="KW-0735">Signal-anchor</keyword>
<evidence type="ECO:0000256" key="5">
    <source>
        <dbReference type="ARBA" id="ARBA00022968"/>
    </source>
</evidence>
<dbReference type="AlphaFoldDB" id="A0A9J6G0E8"/>
<sequence length="101" mass="11819">MNLTRMRRFGLERRLVKIKKEFEGIIVWDDQDLLNILFSRNPENLYTISCRWNYREEHCNGTALCTDGPVAVVHGSRKMVAWKREPAFVALHNAMQQVSTP</sequence>
<evidence type="ECO:0000256" key="2">
    <source>
        <dbReference type="ARBA" id="ARBA00006351"/>
    </source>
</evidence>
<name>A0A9J6G0E8_HAELO</name>
<dbReference type="GO" id="GO:0016266">
    <property type="term" value="P:protein O-linked glycosylation via N-acetyl-galactosamine"/>
    <property type="evidence" value="ECO:0007669"/>
    <property type="project" value="TreeGrafter"/>
</dbReference>
<evidence type="ECO:0000256" key="4">
    <source>
        <dbReference type="ARBA" id="ARBA00022679"/>
    </source>
</evidence>
<proteinExistence type="inferred from homology"/>
<keyword evidence="3" id="KW-0328">Glycosyltransferase</keyword>
<comment type="subcellular location">
    <subcellularLocation>
        <location evidence="1">Membrane</location>
        <topology evidence="1">Single-pass type II membrane protein</topology>
    </subcellularLocation>
</comment>
<keyword evidence="4" id="KW-0808">Transferase</keyword>
<evidence type="ECO:0000256" key="1">
    <source>
        <dbReference type="ARBA" id="ARBA00004606"/>
    </source>
</evidence>
<dbReference type="InterPro" id="IPR029044">
    <property type="entry name" value="Nucleotide-diphossugar_trans"/>
</dbReference>
<keyword evidence="5" id="KW-0812">Transmembrane</keyword>
<dbReference type="GO" id="GO:0016020">
    <property type="term" value="C:membrane"/>
    <property type="evidence" value="ECO:0007669"/>
    <property type="project" value="UniProtKB-SubCell"/>
</dbReference>
<gene>
    <name evidence="6" type="ORF">HPB48_015704</name>
</gene>
<protein>
    <submittedName>
        <fullName evidence="6">Uncharacterized protein</fullName>
    </submittedName>
</protein>
<evidence type="ECO:0000313" key="6">
    <source>
        <dbReference type="EMBL" id="KAH9368161.1"/>
    </source>
</evidence>
<dbReference type="InterPro" id="IPR051993">
    <property type="entry name" value="Glycosyltransferase_8"/>
</dbReference>
<accession>A0A9J6G0E8</accession>
<dbReference type="Proteomes" id="UP000821853">
    <property type="component" value="Chromosome 2"/>
</dbReference>
<comment type="caution">
    <text evidence="6">The sequence shown here is derived from an EMBL/GenBank/DDBJ whole genome shotgun (WGS) entry which is preliminary data.</text>
</comment>
<evidence type="ECO:0000256" key="3">
    <source>
        <dbReference type="ARBA" id="ARBA00022676"/>
    </source>
</evidence>
<dbReference type="SUPFAM" id="SSF53448">
    <property type="entry name" value="Nucleotide-diphospho-sugar transferases"/>
    <property type="match status" value="1"/>
</dbReference>
<reference evidence="6 7" key="1">
    <citation type="journal article" date="2020" name="Cell">
        <title>Large-Scale Comparative Analyses of Tick Genomes Elucidate Their Genetic Diversity and Vector Capacities.</title>
        <authorList>
            <consortium name="Tick Genome and Microbiome Consortium (TIGMIC)"/>
            <person name="Jia N."/>
            <person name="Wang J."/>
            <person name="Shi W."/>
            <person name="Du L."/>
            <person name="Sun Y."/>
            <person name="Zhan W."/>
            <person name="Jiang J.F."/>
            <person name="Wang Q."/>
            <person name="Zhang B."/>
            <person name="Ji P."/>
            <person name="Bell-Sakyi L."/>
            <person name="Cui X.M."/>
            <person name="Yuan T.T."/>
            <person name="Jiang B.G."/>
            <person name="Yang W.F."/>
            <person name="Lam T.T."/>
            <person name="Chang Q.C."/>
            <person name="Ding S.J."/>
            <person name="Wang X.J."/>
            <person name="Zhu J.G."/>
            <person name="Ruan X.D."/>
            <person name="Zhao L."/>
            <person name="Wei J.T."/>
            <person name="Ye R.Z."/>
            <person name="Que T.C."/>
            <person name="Du C.H."/>
            <person name="Zhou Y.H."/>
            <person name="Cheng J.X."/>
            <person name="Dai P.F."/>
            <person name="Guo W.B."/>
            <person name="Han X.H."/>
            <person name="Huang E.J."/>
            <person name="Li L.F."/>
            <person name="Wei W."/>
            <person name="Gao Y.C."/>
            <person name="Liu J.Z."/>
            <person name="Shao H.Z."/>
            <person name="Wang X."/>
            <person name="Wang C.C."/>
            <person name="Yang T.C."/>
            <person name="Huo Q.B."/>
            <person name="Li W."/>
            <person name="Chen H.Y."/>
            <person name="Chen S.E."/>
            <person name="Zhou L.G."/>
            <person name="Ni X.B."/>
            <person name="Tian J.H."/>
            <person name="Sheng Y."/>
            <person name="Liu T."/>
            <person name="Pan Y.S."/>
            <person name="Xia L.Y."/>
            <person name="Li J."/>
            <person name="Zhao F."/>
            <person name="Cao W.C."/>
        </authorList>
    </citation>
    <scope>NUCLEOTIDE SEQUENCE [LARGE SCALE GENOMIC DNA]</scope>
    <source>
        <strain evidence="6">HaeL-2018</strain>
    </source>
</reference>
<dbReference type="PANTHER" id="PTHR46012">
    <property type="entry name" value="IP22168P"/>
    <property type="match status" value="1"/>
</dbReference>
<dbReference type="EMBL" id="JABSTR010000004">
    <property type="protein sequence ID" value="KAH9368161.1"/>
    <property type="molecule type" value="Genomic_DNA"/>
</dbReference>